<evidence type="ECO:0000313" key="15">
    <source>
        <dbReference type="EMBL" id="SEN43485.1"/>
    </source>
</evidence>
<keyword evidence="5 11" id="KW-0479">Metal-binding</keyword>
<dbReference type="Pfam" id="PF13735">
    <property type="entry name" value="tRNA_NucTran2_2"/>
    <property type="match status" value="1"/>
</dbReference>
<keyword evidence="10 11" id="KW-0694">RNA-binding</keyword>
<dbReference type="EC" id="2.7.7.72" evidence="11"/>
<protein>
    <recommendedName>
        <fullName evidence="11">CCA-adding enzyme</fullName>
        <ecNumber evidence="11">2.7.7.72</ecNumber>
    </recommendedName>
    <alternativeName>
        <fullName evidence="11">CCA tRNA nucleotidyltransferase</fullName>
    </alternativeName>
    <alternativeName>
        <fullName evidence="11">tRNA CCA-pyrophosphorylase</fullName>
    </alternativeName>
    <alternativeName>
        <fullName evidence="11">tRNA adenylyl-/cytidylyl- transferase</fullName>
    </alternativeName>
    <alternativeName>
        <fullName evidence="11">tRNA nucleotidyltransferase</fullName>
    </alternativeName>
    <alternativeName>
        <fullName evidence="11">tRNA-NT</fullName>
    </alternativeName>
</protein>
<evidence type="ECO:0000259" key="13">
    <source>
        <dbReference type="Pfam" id="PF12627"/>
    </source>
</evidence>
<evidence type="ECO:0000313" key="16">
    <source>
        <dbReference type="Proteomes" id="UP000199300"/>
    </source>
</evidence>
<feature type="binding site" evidence="11">
    <location>
        <position position="163"/>
    </location>
    <ligand>
        <name>CTP</name>
        <dbReference type="ChEBI" id="CHEBI:37563"/>
    </ligand>
</feature>
<dbReference type="Pfam" id="PF01743">
    <property type="entry name" value="PolyA_pol"/>
    <property type="match status" value="1"/>
</dbReference>
<dbReference type="SUPFAM" id="SSF81301">
    <property type="entry name" value="Nucleotidyltransferase"/>
    <property type="match status" value="1"/>
</dbReference>
<feature type="binding site" evidence="11">
    <location>
        <position position="40"/>
    </location>
    <ligand>
        <name>Mg(2+)</name>
        <dbReference type="ChEBI" id="CHEBI:18420"/>
    </ligand>
</feature>
<keyword evidence="2 11" id="KW-0808">Transferase</keyword>
<evidence type="ECO:0000256" key="11">
    <source>
        <dbReference type="HAMAP-Rule" id="MF_01263"/>
    </source>
</evidence>
<dbReference type="PANTHER" id="PTHR46173:SF1">
    <property type="entry name" value="CCA TRNA NUCLEOTIDYLTRANSFERASE 1, MITOCHONDRIAL"/>
    <property type="match status" value="1"/>
</dbReference>
<comment type="catalytic activity">
    <reaction evidence="11">
        <text>a tRNA precursor + 2 CTP + ATP = a tRNA with a 3' CCA end + 3 diphosphate</text>
        <dbReference type="Rhea" id="RHEA:14433"/>
        <dbReference type="Rhea" id="RHEA-COMP:10465"/>
        <dbReference type="Rhea" id="RHEA-COMP:10468"/>
        <dbReference type="ChEBI" id="CHEBI:30616"/>
        <dbReference type="ChEBI" id="CHEBI:33019"/>
        <dbReference type="ChEBI" id="CHEBI:37563"/>
        <dbReference type="ChEBI" id="CHEBI:74896"/>
        <dbReference type="ChEBI" id="CHEBI:83071"/>
        <dbReference type="EC" id="2.7.7.72"/>
    </reaction>
</comment>
<dbReference type="Pfam" id="PF12627">
    <property type="entry name" value="PolyA_pol_RNAbd"/>
    <property type="match status" value="1"/>
</dbReference>
<feature type="domain" description="tRNA nucleotidyltransferase/poly(A) polymerase RNA and SrmB- binding" evidence="13">
    <location>
        <begin position="170"/>
        <end position="227"/>
    </location>
</feature>
<evidence type="ECO:0000256" key="9">
    <source>
        <dbReference type="ARBA" id="ARBA00022842"/>
    </source>
</evidence>
<dbReference type="Proteomes" id="UP000199300">
    <property type="component" value="Unassembled WGS sequence"/>
</dbReference>
<sequence length="400" mass="46080">MNPLFNHAIEVIETIEQAGYQAYIVGGAVRDYLLKRSVNDIDLATSAKPAQIQALFESVIPVGIEHGTVLVRYKGYSFEVTTFRTESGYSDYRHPDHVAFVNRIEDDLARRDFTCNAIAMTKQLAIIDPYRGLDALAKGYLRAVGNPSERFIEDPLRMLRAFRFVSQLQFTIEPETKLAIHHNIKLIERVAIERITVELNKLFKGPNYQLAVQYSSQATLFNYLPIFKEDNSYTDLLVKLKSSLPKLIFVFVYLVDQMNREITLKQWAKAFHLTNKDVNEGETVLQAVLLYRKVKLSNWLVYQLPEKLDQVFCLLLLAIETIVVEVSELQLRRQLLPINNRSELSLNGSDLIKLYPDRSKGKWLSNYLAEIEYLVVEGTITNNYQEIKEWILTCHPPEKS</sequence>
<gene>
    <name evidence="11" type="primary">cca</name>
    <name evidence="15" type="ORF">SAMN04488134_10172</name>
</gene>
<dbReference type="InterPro" id="IPR043519">
    <property type="entry name" value="NT_sf"/>
</dbReference>
<name>A0A1H8GI87_9BACI</name>
<dbReference type="Gene3D" id="3.30.460.10">
    <property type="entry name" value="Beta Polymerase, domain 2"/>
    <property type="match status" value="1"/>
</dbReference>
<feature type="binding site" evidence="11">
    <location>
        <position position="42"/>
    </location>
    <ligand>
        <name>Mg(2+)</name>
        <dbReference type="ChEBI" id="CHEBI:18420"/>
    </ligand>
</feature>
<accession>A0A1H8GI87</accession>
<dbReference type="STRING" id="872970.SAMN04488134_10172"/>
<evidence type="ECO:0000256" key="4">
    <source>
        <dbReference type="ARBA" id="ARBA00022695"/>
    </source>
</evidence>
<comment type="subunit">
    <text evidence="11">Homodimer.</text>
</comment>
<dbReference type="GO" id="GO:0000049">
    <property type="term" value="F:tRNA binding"/>
    <property type="evidence" value="ECO:0007669"/>
    <property type="project" value="UniProtKB-UniRule"/>
</dbReference>
<evidence type="ECO:0000256" key="8">
    <source>
        <dbReference type="ARBA" id="ARBA00022840"/>
    </source>
</evidence>
<dbReference type="NCBIfam" id="NF009814">
    <property type="entry name" value="PRK13299.1"/>
    <property type="match status" value="1"/>
</dbReference>
<dbReference type="HAMAP" id="MF_01263">
    <property type="entry name" value="CCA_bact_type3"/>
    <property type="match status" value="1"/>
</dbReference>
<feature type="binding site" evidence="11">
    <location>
        <position position="30"/>
    </location>
    <ligand>
        <name>CTP</name>
        <dbReference type="ChEBI" id="CHEBI:37563"/>
    </ligand>
</feature>
<feature type="binding site" evidence="11">
    <location>
        <position position="154"/>
    </location>
    <ligand>
        <name>ATP</name>
        <dbReference type="ChEBI" id="CHEBI:30616"/>
    </ligand>
</feature>
<keyword evidence="3 11" id="KW-0819">tRNA processing</keyword>
<dbReference type="OrthoDB" id="9805698at2"/>
<dbReference type="InterPro" id="IPR002646">
    <property type="entry name" value="PolA_pol_head_dom"/>
</dbReference>
<dbReference type="EMBL" id="FODJ01000001">
    <property type="protein sequence ID" value="SEN43485.1"/>
    <property type="molecule type" value="Genomic_DNA"/>
</dbReference>
<keyword evidence="6 11" id="KW-0547">Nucleotide-binding</keyword>
<feature type="binding site" evidence="11">
    <location>
        <position position="30"/>
    </location>
    <ligand>
        <name>ATP</name>
        <dbReference type="ChEBI" id="CHEBI:30616"/>
    </ligand>
</feature>
<dbReference type="CDD" id="cd05398">
    <property type="entry name" value="NT_ClassII-CCAase"/>
    <property type="match status" value="1"/>
</dbReference>
<dbReference type="Gene3D" id="1.10.3090.10">
    <property type="entry name" value="cca-adding enzyme, domain 2"/>
    <property type="match status" value="1"/>
</dbReference>
<dbReference type="RefSeq" id="WP_091493449.1">
    <property type="nucleotide sequence ID" value="NZ_FODJ01000001.1"/>
</dbReference>
<keyword evidence="9 11" id="KW-0460">Magnesium</keyword>
<feature type="binding site" evidence="11">
    <location>
        <position position="160"/>
    </location>
    <ligand>
        <name>CTP</name>
        <dbReference type="ChEBI" id="CHEBI:37563"/>
    </ligand>
</feature>
<evidence type="ECO:0000256" key="3">
    <source>
        <dbReference type="ARBA" id="ARBA00022694"/>
    </source>
</evidence>
<dbReference type="AlphaFoldDB" id="A0A1H8GI87"/>
<feature type="binding site" evidence="11">
    <location>
        <position position="27"/>
    </location>
    <ligand>
        <name>CTP</name>
        <dbReference type="ChEBI" id="CHEBI:37563"/>
    </ligand>
</feature>
<dbReference type="GO" id="GO:0001680">
    <property type="term" value="P:tRNA 3'-terminal CCA addition"/>
    <property type="evidence" value="ECO:0007669"/>
    <property type="project" value="UniProtKB-UniRule"/>
</dbReference>
<comment type="function">
    <text evidence="11">Catalyzes the addition and repair of the essential 3'-terminal CCA sequence in tRNAs without using a nucleic acid template. Adds these three nucleotides in the order of C, C, and A to the tRNA nucleotide-73, using CTP and ATP as substrates and producing inorganic pyrophosphate. tRNA 3'-terminal CCA addition is required both for tRNA processing and repair. Also involved in tRNA surveillance by mediating tandem CCA addition to generate a CCACCA at the 3' terminus of unstable tRNAs. While stable tRNAs receive only 3'-terminal CCA, unstable tRNAs are marked with CCACCA and rapidly degraded.</text>
</comment>
<comment type="similarity">
    <text evidence="11">Belongs to the tRNA nucleotidyltransferase/poly(A) polymerase family. Bacterial CCA-adding enzyme type 3 subfamily.</text>
</comment>
<dbReference type="GO" id="GO:0004810">
    <property type="term" value="F:CCA tRNA nucleotidyltransferase activity"/>
    <property type="evidence" value="ECO:0007669"/>
    <property type="project" value="UniProtKB-UniRule"/>
</dbReference>
<dbReference type="GO" id="GO:0005524">
    <property type="term" value="F:ATP binding"/>
    <property type="evidence" value="ECO:0007669"/>
    <property type="project" value="UniProtKB-UniRule"/>
</dbReference>
<dbReference type="GO" id="GO:0000287">
    <property type="term" value="F:magnesium ion binding"/>
    <property type="evidence" value="ECO:0007669"/>
    <property type="project" value="UniProtKB-UniRule"/>
</dbReference>
<keyword evidence="4 11" id="KW-0548">Nucleotidyltransferase</keyword>
<keyword evidence="7 11" id="KW-0692">RNA repair</keyword>
<dbReference type="PANTHER" id="PTHR46173">
    <property type="entry name" value="CCA TRNA NUCLEOTIDYLTRANSFERASE 1, MITOCHONDRIAL"/>
    <property type="match status" value="1"/>
</dbReference>
<comment type="catalytic activity">
    <reaction evidence="11">
        <text>a tRNA with a 3' CCA end + 2 CTP + ATP = a tRNA with a 3' CCACCA end + 3 diphosphate</text>
        <dbReference type="Rhea" id="RHEA:76235"/>
        <dbReference type="Rhea" id="RHEA-COMP:10468"/>
        <dbReference type="Rhea" id="RHEA-COMP:18655"/>
        <dbReference type="ChEBI" id="CHEBI:30616"/>
        <dbReference type="ChEBI" id="CHEBI:33019"/>
        <dbReference type="ChEBI" id="CHEBI:37563"/>
        <dbReference type="ChEBI" id="CHEBI:83071"/>
        <dbReference type="ChEBI" id="CHEBI:195187"/>
    </reaction>
</comment>
<dbReference type="SUPFAM" id="SSF81891">
    <property type="entry name" value="Poly A polymerase C-terminal region-like"/>
    <property type="match status" value="1"/>
</dbReference>
<feature type="binding site" evidence="11">
    <location>
        <position position="157"/>
    </location>
    <ligand>
        <name>ATP</name>
        <dbReference type="ChEBI" id="CHEBI:30616"/>
    </ligand>
</feature>
<evidence type="ECO:0000256" key="2">
    <source>
        <dbReference type="ARBA" id="ARBA00022679"/>
    </source>
</evidence>
<evidence type="ECO:0000256" key="10">
    <source>
        <dbReference type="ARBA" id="ARBA00022884"/>
    </source>
</evidence>
<dbReference type="InterPro" id="IPR023068">
    <property type="entry name" value="CCA-adding_enz_firmicutes"/>
</dbReference>
<keyword evidence="8 11" id="KW-0067">ATP-binding</keyword>
<dbReference type="InterPro" id="IPR050264">
    <property type="entry name" value="Bact_CCA-adding_enz_type3_sf"/>
</dbReference>
<dbReference type="InterPro" id="IPR032828">
    <property type="entry name" value="PolyA_RNA-bd"/>
</dbReference>
<feature type="binding site" evidence="11">
    <location>
        <position position="160"/>
    </location>
    <ligand>
        <name>ATP</name>
        <dbReference type="ChEBI" id="CHEBI:30616"/>
    </ligand>
</feature>
<organism evidence="15 16">
    <name type="scientific">Amphibacillus marinus</name>
    <dbReference type="NCBI Taxonomy" id="872970"/>
    <lineage>
        <taxon>Bacteria</taxon>
        <taxon>Bacillati</taxon>
        <taxon>Bacillota</taxon>
        <taxon>Bacilli</taxon>
        <taxon>Bacillales</taxon>
        <taxon>Bacillaceae</taxon>
        <taxon>Amphibacillus</taxon>
    </lineage>
</organism>
<dbReference type="Gene3D" id="1.10.246.80">
    <property type="match status" value="1"/>
</dbReference>
<dbReference type="GO" id="GO:0042245">
    <property type="term" value="P:RNA repair"/>
    <property type="evidence" value="ECO:0007669"/>
    <property type="project" value="UniProtKB-KW"/>
</dbReference>
<dbReference type="InterPro" id="IPR032810">
    <property type="entry name" value="CCA-adding_enz_C"/>
</dbReference>
<feature type="domain" description="Poly A polymerase head" evidence="12">
    <location>
        <begin position="22"/>
        <end position="142"/>
    </location>
</feature>
<feature type="binding site" evidence="11">
    <location>
        <position position="27"/>
    </location>
    <ligand>
        <name>ATP</name>
        <dbReference type="ChEBI" id="CHEBI:30616"/>
    </ligand>
</feature>
<evidence type="ECO:0000256" key="6">
    <source>
        <dbReference type="ARBA" id="ARBA00022741"/>
    </source>
</evidence>
<evidence type="ECO:0000256" key="1">
    <source>
        <dbReference type="ARBA" id="ARBA00001946"/>
    </source>
</evidence>
<comment type="miscellaneous">
    <text evidence="11">A single active site specifically recognizes both ATP and CTP and is responsible for their addition.</text>
</comment>
<evidence type="ECO:0000256" key="5">
    <source>
        <dbReference type="ARBA" id="ARBA00022723"/>
    </source>
</evidence>
<feature type="domain" description="CCA-adding enzyme C-terminal" evidence="14">
    <location>
        <begin position="253"/>
        <end position="391"/>
    </location>
</feature>
<keyword evidence="16" id="KW-1185">Reference proteome</keyword>
<comment type="cofactor">
    <cofactor evidence="1 11">
        <name>Mg(2+)</name>
        <dbReference type="ChEBI" id="CHEBI:18420"/>
    </cofactor>
</comment>
<feature type="binding site" evidence="11">
    <location>
        <position position="163"/>
    </location>
    <ligand>
        <name>ATP</name>
        <dbReference type="ChEBI" id="CHEBI:30616"/>
    </ligand>
</feature>
<proteinExistence type="inferred from homology"/>
<dbReference type="GO" id="GO:0160016">
    <property type="term" value="F:CCACCA tRNA nucleotidyltransferase activity"/>
    <property type="evidence" value="ECO:0007669"/>
    <property type="project" value="RHEA"/>
</dbReference>
<evidence type="ECO:0000259" key="14">
    <source>
        <dbReference type="Pfam" id="PF13735"/>
    </source>
</evidence>
<feature type="binding site" evidence="11">
    <location>
        <position position="154"/>
    </location>
    <ligand>
        <name>CTP</name>
        <dbReference type="ChEBI" id="CHEBI:37563"/>
    </ligand>
</feature>
<feature type="binding site" evidence="11">
    <location>
        <position position="111"/>
    </location>
    <ligand>
        <name>ATP</name>
        <dbReference type="ChEBI" id="CHEBI:30616"/>
    </ligand>
</feature>
<feature type="binding site" evidence="11">
    <location>
        <position position="157"/>
    </location>
    <ligand>
        <name>CTP</name>
        <dbReference type="ChEBI" id="CHEBI:37563"/>
    </ligand>
</feature>
<reference evidence="15 16" key="1">
    <citation type="submission" date="2016-10" db="EMBL/GenBank/DDBJ databases">
        <authorList>
            <person name="de Groot N.N."/>
        </authorList>
    </citation>
    <scope>NUCLEOTIDE SEQUENCE [LARGE SCALE GENOMIC DNA]</scope>
    <source>
        <strain evidence="15 16">CGMCC 1.10434</strain>
    </source>
</reference>
<feature type="binding site" evidence="11">
    <location>
        <position position="111"/>
    </location>
    <ligand>
        <name>CTP</name>
        <dbReference type="ChEBI" id="CHEBI:37563"/>
    </ligand>
</feature>
<evidence type="ECO:0000256" key="7">
    <source>
        <dbReference type="ARBA" id="ARBA00022800"/>
    </source>
</evidence>
<evidence type="ECO:0000259" key="12">
    <source>
        <dbReference type="Pfam" id="PF01743"/>
    </source>
</evidence>